<evidence type="ECO:0000313" key="2">
    <source>
        <dbReference type="EMBL" id="RIX29158.1"/>
    </source>
</evidence>
<keyword evidence="1" id="KW-0812">Transmembrane</keyword>
<feature type="transmembrane region" description="Helical" evidence="1">
    <location>
        <begin position="75"/>
        <end position="96"/>
    </location>
</feature>
<organism evidence="2 3">
    <name type="scientific">Sphingomonas edaphi</name>
    <dbReference type="NCBI Taxonomy" id="2315689"/>
    <lineage>
        <taxon>Bacteria</taxon>
        <taxon>Pseudomonadati</taxon>
        <taxon>Pseudomonadota</taxon>
        <taxon>Alphaproteobacteria</taxon>
        <taxon>Sphingomonadales</taxon>
        <taxon>Sphingomonadaceae</taxon>
        <taxon>Sphingomonas</taxon>
    </lineage>
</organism>
<accession>A0A418PZK5</accession>
<protein>
    <submittedName>
        <fullName evidence="2">Uncharacterized protein</fullName>
    </submittedName>
</protein>
<dbReference type="Proteomes" id="UP000285023">
    <property type="component" value="Unassembled WGS sequence"/>
</dbReference>
<reference evidence="2 3" key="1">
    <citation type="submission" date="2018-09" db="EMBL/GenBank/DDBJ databases">
        <title>Sphingomonas sp. DAC4.</title>
        <authorList>
            <person name="Seo T."/>
        </authorList>
    </citation>
    <scope>NUCLEOTIDE SEQUENCE [LARGE SCALE GENOMIC DNA]</scope>
    <source>
        <strain evidence="2 3">DAC4</strain>
    </source>
</reference>
<comment type="caution">
    <text evidence="2">The sequence shown here is derived from an EMBL/GenBank/DDBJ whole genome shotgun (WGS) entry which is preliminary data.</text>
</comment>
<dbReference type="InterPro" id="IPR045936">
    <property type="entry name" value="DUF6356"/>
</dbReference>
<keyword evidence="1" id="KW-0472">Membrane</keyword>
<sequence>MIARSRAHLADAGEPYFEHLRFATTVGLMALAAGLACLVHALIPALCQRTASRTIGLLGVLVVDRRRLKEVGRRSSEAIAFAFLVLMGSAMAIFFAASPAPVTLQLFYGTLAFSLPVTLLLSNSELESETA</sequence>
<dbReference type="OrthoDB" id="7652114at2"/>
<gene>
    <name evidence="2" type="ORF">D3M59_07535</name>
</gene>
<name>A0A418PZK5_9SPHN</name>
<dbReference type="EMBL" id="QXTF01000002">
    <property type="protein sequence ID" value="RIX29158.1"/>
    <property type="molecule type" value="Genomic_DNA"/>
</dbReference>
<feature type="transmembrane region" description="Helical" evidence="1">
    <location>
        <begin position="102"/>
        <end position="121"/>
    </location>
</feature>
<proteinExistence type="predicted"/>
<keyword evidence="3" id="KW-1185">Reference proteome</keyword>
<feature type="transmembrane region" description="Helical" evidence="1">
    <location>
        <begin position="20"/>
        <end position="43"/>
    </location>
</feature>
<evidence type="ECO:0000256" key="1">
    <source>
        <dbReference type="SAM" id="Phobius"/>
    </source>
</evidence>
<keyword evidence="1" id="KW-1133">Transmembrane helix</keyword>
<dbReference type="Pfam" id="PF19883">
    <property type="entry name" value="DUF6356"/>
    <property type="match status" value="1"/>
</dbReference>
<dbReference type="RefSeq" id="WP_119533045.1">
    <property type="nucleotide sequence ID" value="NZ_QXTF01000002.1"/>
</dbReference>
<evidence type="ECO:0000313" key="3">
    <source>
        <dbReference type="Proteomes" id="UP000285023"/>
    </source>
</evidence>
<dbReference type="AlphaFoldDB" id="A0A418PZK5"/>